<evidence type="ECO:0000256" key="1">
    <source>
        <dbReference type="SAM" id="MobiDB-lite"/>
    </source>
</evidence>
<protein>
    <recommendedName>
        <fullName evidence="3">Portal protein</fullName>
    </recommendedName>
</protein>
<dbReference type="EMBL" id="LR796512">
    <property type="protein sequence ID" value="CAB4148442.1"/>
    <property type="molecule type" value="Genomic_DNA"/>
</dbReference>
<evidence type="ECO:0000313" key="2">
    <source>
        <dbReference type="EMBL" id="CAB4148442.1"/>
    </source>
</evidence>
<accession>A0A6J5MPV6</accession>
<reference evidence="2" key="1">
    <citation type="submission" date="2020-04" db="EMBL/GenBank/DDBJ databases">
        <authorList>
            <person name="Chiriac C."/>
            <person name="Salcher M."/>
            <person name="Ghai R."/>
            <person name="Kavagutti S V."/>
        </authorList>
    </citation>
    <scope>NUCLEOTIDE SEQUENCE</scope>
</reference>
<gene>
    <name evidence="2" type="ORF">UFOVP531_3</name>
</gene>
<evidence type="ECO:0008006" key="3">
    <source>
        <dbReference type="Google" id="ProtNLM"/>
    </source>
</evidence>
<organism evidence="2">
    <name type="scientific">uncultured Caudovirales phage</name>
    <dbReference type="NCBI Taxonomy" id="2100421"/>
    <lineage>
        <taxon>Viruses</taxon>
        <taxon>Duplodnaviria</taxon>
        <taxon>Heunggongvirae</taxon>
        <taxon>Uroviricota</taxon>
        <taxon>Caudoviricetes</taxon>
        <taxon>Peduoviridae</taxon>
        <taxon>Maltschvirus</taxon>
        <taxon>Maltschvirus maltsch</taxon>
    </lineage>
</organism>
<name>A0A6J5MPV6_9CAUD</name>
<proteinExistence type="predicted"/>
<feature type="region of interest" description="Disordered" evidence="1">
    <location>
        <begin position="555"/>
        <end position="585"/>
    </location>
</feature>
<sequence>MLQQTNLKFMSNISIVNLSAYTSPVIQENKKNNYIEYGSENNYFQYLIDRYLYSATNGAIITGISNMIYGKGLDALDSNKKPNEYAQMKSIIKDSDLRKIALERKLLGMAAMQVVKQNKLVKQVLHFPMQTLRAEKCNDKGQIEAWYYHHDWTKKKPSEDVKRIPAFGFGNGNEVEIYVIQPYVSGFDYYSPIDYSGSLPYALLEENIADYQINDVQNGFSGTKVINFNNGIPSEEMRDKMKRDVMGKLTGARGEKVIIAFNANAESKTTVEDLPLNDAPAHYEYLSKECFDKLIVGHRVTSPMLLGIRTGDGGLGNNADEIKTATLLFDNIVIKPYQLEIIDAIDEILAINSISLKLYFKTIQPLEFVDTTGLDTQTKEEETGVKMSKHLDEIDLDSFGEDIDLNEWELIDSRKVDYDTEKELDKEIEELNNPKQSTLSKIWNFVSTGTAMPNASSEQDGELFKSRYRYSGSISANSREFCKKMLNADKLYRKEDIQRMSLSAVNAGWGPEGADTYDVFLYKGGGACHHYWTRETYRKKADVNNPNAEEISPAKARKEGEILPTNNPLVYQKPIDMPNQGFLPK</sequence>